<comment type="caution">
    <text evidence="1">The sequence shown here is derived from an EMBL/GenBank/DDBJ whole genome shotgun (WGS) entry which is preliminary data.</text>
</comment>
<dbReference type="Proteomes" id="UP000051202">
    <property type="component" value="Unassembled WGS sequence"/>
</dbReference>
<gene>
    <name evidence="1" type="ORF">AS194_05470</name>
</gene>
<dbReference type="STRING" id="554343.AS194_05470"/>
<dbReference type="AlphaFoldDB" id="A0A0T6DTH4"/>
<protein>
    <submittedName>
        <fullName evidence="1">Uncharacterized protein</fullName>
    </submittedName>
</protein>
<reference evidence="1 2" key="1">
    <citation type="submission" date="2015-11" db="EMBL/GenBank/DDBJ databases">
        <title>Permanent draft genome of Psychrobacter piscatorii LQ58.</title>
        <authorList>
            <person name="Zhou M."/>
            <person name="Dong B."/>
            <person name="Liu Q."/>
        </authorList>
    </citation>
    <scope>NUCLEOTIDE SEQUENCE [LARGE SCALE GENOMIC DNA]</scope>
    <source>
        <strain evidence="1 2">LQ58</strain>
    </source>
</reference>
<accession>A0A0T6DTH4</accession>
<evidence type="ECO:0000313" key="2">
    <source>
        <dbReference type="Proteomes" id="UP000051202"/>
    </source>
</evidence>
<sequence length="83" mass="8875">MSNQISVSADQLESINEQIVLLDIDTSHLAMALQAVQVDCAVSGGVINTVITALRAASKSLEGITDELDYMLTTAKQEVTDHE</sequence>
<dbReference type="RefSeq" id="WP_058024012.1">
    <property type="nucleotide sequence ID" value="NZ_LNDJ01000049.1"/>
</dbReference>
<dbReference type="EMBL" id="LNDJ01000049">
    <property type="protein sequence ID" value="KRU23183.1"/>
    <property type="molecule type" value="Genomic_DNA"/>
</dbReference>
<proteinExistence type="predicted"/>
<name>A0A0T6DTH4_9GAMM</name>
<keyword evidence="2" id="KW-1185">Reference proteome</keyword>
<evidence type="ECO:0000313" key="1">
    <source>
        <dbReference type="EMBL" id="KRU23183.1"/>
    </source>
</evidence>
<organism evidence="1 2">
    <name type="scientific">Psychrobacter piscatorii</name>
    <dbReference type="NCBI Taxonomy" id="554343"/>
    <lineage>
        <taxon>Bacteria</taxon>
        <taxon>Pseudomonadati</taxon>
        <taxon>Pseudomonadota</taxon>
        <taxon>Gammaproteobacteria</taxon>
        <taxon>Moraxellales</taxon>
        <taxon>Moraxellaceae</taxon>
        <taxon>Psychrobacter</taxon>
    </lineage>
</organism>